<keyword evidence="1 2" id="KW-0694">RNA-binding</keyword>
<dbReference type="PROSITE" id="PS50102">
    <property type="entry name" value="RRM"/>
    <property type="match status" value="3"/>
</dbReference>
<feature type="region of interest" description="Disordered" evidence="3">
    <location>
        <begin position="135"/>
        <end position="156"/>
    </location>
</feature>
<dbReference type="GO" id="GO:0003723">
    <property type="term" value="F:RNA binding"/>
    <property type="evidence" value="ECO:0007669"/>
    <property type="project" value="UniProtKB-UniRule"/>
</dbReference>
<dbReference type="FunFam" id="3.30.70.330:FF:000187">
    <property type="entry name" value="Heterogeneous nuclear ribonucleoprotein Q"/>
    <property type="match status" value="1"/>
</dbReference>
<accession>A0AAV1DW38</accession>
<dbReference type="SMART" id="SM00360">
    <property type="entry name" value="RRM"/>
    <property type="match status" value="3"/>
</dbReference>
<name>A0AAV1DW38_OLDCO</name>
<feature type="compositionally biased region" description="Basic and acidic residues" evidence="3">
    <location>
        <begin position="236"/>
        <end position="254"/>
    </location>
</feature>
<evidence type="ECO:0000256" key="3">
    <source>
        <dbReference type="SAM" id="MobiDB-lite"/>
    </source>
</evidence>
<evidence type="ECO:0000259" key="4">
    <source>
        <dbReference type="PROSITE" id="PS50102"/>
    </source>
</evidence>
<feature type="compositionally biased region" description="Pro residues" evidence="3">
    <location>
        <begin position="63"/>
        <end position="74"/>
    </location>
</feature>
<dbReference type="Proteomes" id="UP001161247">
    <property type="component" value="Chromosome 6"/>
</dbReference>
<feature type="region of interest" description="Disordered" evidence="3">
    <location>
        <begin position="745"/>
        <end position="807"/>
    </location>
</feature>
<dbReference type="CDD" id="cd00590">
    <property type="entry name" value="RRM_SF"/>
    <property type="match status" value="3"/>
</dbReference>
<evidence type="ECO:0000256" key="1">
    <source>
        <dbReference type="ARBA" id="ARBA00022884"/>
    </source>
</evidence>
<organism evidence="5 6">
    <name type="scientific">Oldenlandia corymbosa var. corymbosa</name>
    <dbReference type="NCBI Taxonomy" id="529605"/>
    <lineage>
        <taxon>Eukaryota</taxon>
        <taxon>Viridiplantae</taxon>
        <taxon>Streptophyta</taxon>
        <taxon>Embryophyta</taxon>
        <taxon>Tracheophyta</taxon>
        <taxon>Spermatophyta</taxon>
        <taxon>Magnoliopsida</taxon>
        <taxon>eudicotyledons</taxon>
        <taxon>Gunneridae</taxon>
        <taxon>Pentapetalae</taxon>
        <taxon>asterids</taxon>
        <taxon>lamiids</taxon>
        <taxon>Gentianales</taxon>
        <taxon>Rubiaceae</taxon>
        <taxon>Rubioideae</taxon>
        <taxon>Spermacoceae</taxon>
        <taxon>Hedyotis-Oldenlandia complex</taxon>
        <taxon>Oldenlandia</taxon>
    </lineage>
</organism>
<proteinExistence type="predicted"/>
<dbReference type="InterPro" id="IPR000504">
    <property type="entry name" value="RRM_dom"/>
</dbReference>
<feature type="region of interest" description="Disordered" evidence="3">
    <location>
        <begin position="209"/>
        <end position="255"/>
    </location>
</feature>
<reference evidence="5" key="1">
    <citation type="submission" date="2023-03" db="EMBL/GenBank/DDBJ databases">
        <authorList>
            <person name="Julca I."/>
        </authorList>
    </citation>
    <scope>NUCLEOTIDE SEQUENCE</scope>
</reference>
<evidence type="ECO:0000313" key="6">
    <source>
        <dbReference type="Proteomes" id="UP001161247"/>
    </source>
</evidence>
<dbReference type="EMBL" id="OX459123">
    <property type="protein sequence ID" value="CAI9110908.1"/>
    <property type="molecule type" value="Genomic_DNA"/>
</dbReference>
<gene>
    <name evidence="5" type="ORF">OLC1_LOCUS18449</name>
</gene>
<dbReference type="Gene3D" id="3.30.70.330">
    <property type="match status" value="3"/>
</dbReference>
<sequence length="829" mass="92341">MKTRNAAAAEKSRTPPARKAAAKTRTTPAPVDAEPAKEGPSTRGKQAKSTGVATTEQPLPSITTPPPEPEPEPQPALAVVGNVVETQVASEIKPATKTKKVVKRVIRRTVGSHGINTNLLNVEGSTKNAEVEGEAVKESTEVDDVEQKPPVKDAESVRNYEISISEVGNLGVNEEPRIESVGGDSVVKLDMMNVEESTKQEVVDSFMESVTKSPEKQETATIESRPLEDQEVAATGKEKEEFVAQPDEEMKTSEDNVGTICQEDDTEDYANEEKTDFDGLLEEGDHEKIEGVEDMNDEEIRENDMEQGEEVLEEDRTELNAVAKENKLRKELEIFVGGLDRSVTEEDLKRVFQNAGEVVDVRLNKDPSTNKNKGYAFVRFATKEQVTRVLSEMRNPVIRGKRCGVAPNEGHDSLFVGNICNTWTKEAIQHKLKDYGIEGVEKITLVADPKHEGLSRGFAFIEFSCHAEAMHAYKRLQKPDAIFGHPERTVKVAFAEPLREPDPEVMAQVKSVFVDGLPPQWDEGCVRDKFKSFGEIANVVLARDMATAKRKDFGFVDFTTHEAAVACIESVNSMELVDGNSKVKVRARLSNPLPKTQAVKGGMAGGFRIARGSGGTTSRIGRGSGQGGHAFSRPNFHYDRSFYPRGAGQSSGRGFVRPHDHDSPYGHGIRGRHNSEHEGRWGFGGPHQDYIRGPPPNQPNFDRIRHGGEPGRGAYDPLRREPFHPEVGFNRPYLGRHIDDRYFYDPSRGMKRPYSVRDQDQDPGYPEPIPQRPRFDYPDPSASFHSNRYRDDFGPDSGRFQHNYHGPDYDRRAYPPFYGGHRPYGRGYY</sequence>
<dbReference type="FunFam" id="3.30.70.330:FF:000816">
    <property type="entry name" value="Heterogeneous nuclear ribonucleoprotein Q"/>
    <property type="match status" value="1"/>
</dbReference>
<dbReference type="AlphaFoldDB" id="A0AAV1DW38"/>
<dbReference type="SUPFAM" id="SSF54928">
    <property type="entry name" value="RNA-binding domain, RBD"/>
    <property type="match status" value="2"/>
</dbReference>
<keyword evidence="6" id="KW-1185">Reference proteome</keyword>
<dbReference type="InterPro" id="IPR012677">
    <property type="entry name" value="Nucleotide-bd_a/b_plait_sf"/>
</dbReference>
<dbReference type="Pfam" id="PF00076">
    <property type="entry name" value="RRM_1"/>
    <property type="match status" value="3"/>
</dbReference>
<feature type="domain" description="RRM" evidence="4">
    <location>
        <begin position="412"/>
        <end position="497"/>
    </location>
</feature>
<dbReference type="InterPro" id="IPR035979">
    <property type="entry name" value="RBD_domain_sf"/>
</dbReference>
<feature type="domain" description="RRM" evidence="4">
    <location>
        <begin position="332"/>
        <end position="410"/>
    </location>
</feature>
<dbReference type="PANTHER" id="PTHR21245">
    <property type="entry name" value="HETEROGENEOUS NUCLEAR RIBONUCLEOPROTEIN"/>
    <property type="match status" value="1"/>
</dbReference>
<evidence type="ECO:0000313" key="5">
    <source>
        <dbReference type="EMBL" id="CAI9110908.1"/>
    </source>
</evidence>
<evidence type="ECO:0000256" key="2">
    <source>
        <dbReference type="PROSITE-ProRule" id="PRU00176"/>
    </source>
</evidence>
<feature type="compositionally biased region" description="Polar residues" evidence="3">
    <location>
        <begin position="43"/>
        <end position="55"/>
    </location>
</feature>
<feature type="compositionally biased region" description="Low complexity" evidence="3">
    <location>
        <begin position="14"/>
        <end position="30"/>
    </location>
</feature>
<feature type="domain" description="RRM" evidence="4">
    <location>
        <begin position="510"/>
        <end position="590"/>
    </location>
</feature>
<protein>
    <submittedName>
        <fullName evidence="5">OLC1v1011009C1</fullName>
    </submittedName>
</protein>
<feature type="region of interest" description="Disordered" evidence="3">
    <location>
        <begin position="1"/>
        <end position="76"/>
    </location>
</feature>